<keyword evidence="3" id="KW-0472">Membrane</keyword>
<dbReference type="InterPro" id="IPR003096">
    <property type="entry name" value="SM22_calponin"/>
</dbReference>
<evidence type="ECO:0000313" key="6">
    <source>
        <dbReference type="Proteomes" id="UP000044602"/>
    </source>
</evidence>
<feature type="compositionally biased region" description="Polar residues" evidence="2">
    <location>
        <begin position="146"/>
        <end position="156"/>
    </location>
</feature>
<feature type="compositionally biased region" description="Basic and acidic residues" evidence="2">
    <location>
        <begin position="268"/>
        <end position="315"/>
    </location>
</feature>
<dbReference type="GO" id="GO:0015629">
    <property type="term" value="C:actin cytoskeleton"/>
    <property type="evidence" value="ECO:0007669"/>
    <property type="project" value="TreeGrafter"/>
</dbReference>
<proteinExistence type="predicted"/>
<feature type="compositionally biased region" description="Polar residues" evidence="2">
    <location>
        <begin position="589"/>
        <end position="606"/>
    </location>
</feature>
<dbReference type="SUPFAM" id="SSF47576">
    <property type="entry name" value="Calponin-homology domain, CH-domain"/>
    <property type="match status" value="1"/>
</dbReference>
<feature type="compositionally biased region" description="Pro residues" evidence="2">
    <location>
        <begin position="514"/>
        <end position="526"/>
    </location>
</feature>
<feature type="transmembrane region" description="Helical" evidence="3">
    <location>
        <begin position="968"/>
        <end position="988"/>
    </location>
</feature>
<dbReference type="GO" id="GO:0007015">
    <property type="term" value="P:actin filament organization"/>
    <property type="evidence" value="ECO:0007669"/>
    <property type="project" value="TreeGrafter"/>
</dbReference>
<dbReference type="Pfam" id="PF00307">
    <property type="entry name" value="CH"/>
    <property type="match status" value="1"/>
</dbReference>
<feature type="compositionally biased region" description="Low complexity" evidence="2">
    <location>
        <begin position="527"/>
        <end position="545"/>
    </location>
</feature>
<feature type="compositionally biased region" description="Low complexity" evidence="2">
    <location>
        <begin position="566"/>
        <end position="576"/>
    </location>
</feature>
<keyword evidence="3" id="KW-0812">Transmembrane</keyword>
<feature type="transmembrane region" description="Helical" evidence="3">
    <location>
        <begin position="1102"/>
        <end position="1123"/>
    </location>
</feature>
<dbReference type="PANTHER" id="PTHR47385:SF14">
    <property type="entry name" value="TRANSGELIN"/>
    <property type="match status" value="1"/>
</dbReference>
<evidence type="ECO:0000256" key="1">
    <source>
        <dbReference type="SAM" id="Coils"/>
    </source>
</evidence>
<organism evidence="5 6">
    <name type="scientific">Verticillium longisporum</name>
    <name type="common">Verticillium dahliae var. longisporum</name>
    <dbReference type="NCBI Taxonomy" id="100787"/>
    <lineage>
        <taxon>Eukaryota</taxon>
        <taxon>Fungi</taxon>
        <taxon>Dikarya</taxon>
        <taxon>Ascomycota</taxon>
        <taxon>Pezizomycotina</taxon>
        <taxon>Sordariomycetes</taxon>
        <taxon>Hypocreomycetidae</taxon>
        <taxon>Glomerellales</taxon>
        <taxon>Plectosphaerellaceae</taxon>
        <taxon>Verticillium</taxon>
    </lineage>
</organism>
<dbReference type="CDD" id="cd21210">
    <property type="entry name" value="CH_SCP1-like"/>
    <property type="match status" value="1"/>
</dbReference>
<dbReference type="Gene3D" id="1.10.418.10">
    <property type="entry name" value="Calponin-like domain"/>
    <property type="match status" value="1"/>
</dbReference>
<gene>
    <name evidence="5" type="ORF">BN1708_000987</name>
</gene>
<dbReference type="InterPro" id="IPR029226">
    <property type="entry name" value="Ecp2-like"/>
</dbReference>
<feature type="compositionally biased region" description="Polar residues" evidence="2">
    <location>
        <begin position="166"/>
        <end position="190"/>
    </location>
</feature>
<keyword evidence="6" id="KW-1185">Reference proteome</keyword>
<feature type="region of interest" description="Disordered" evidence="2">
    <location>
        <begin position="132"/>
        <end position="222"/>
    </location>
</feature>
<evidence type="ECO:0000256" key="2">
    <source>
        <dbReference type="SAM" id="MobiDB-lite"/>
    </source>
</evidence>
<protein>
    <recommendedName>
        <fullName evidence="4">Calponin-homology (CH) domain-containing protein</fullName>
    </recommendedName>
</protein>
<evidence type="ECO:0000313" key="5">
    <source>
        <dbReference type="EMBL" id="CRK30472.1"/>
    </source>
</evidence>
<accession>A0A0G4M863</accession>
<dbReference type="STRING" id="100787.A0A0G4M863"/>
<name>A0A0G4M863_VERLO</name>
<dbReference type="GO" id="GO:0051015">
    <property type="term" value="F:actin filament binding"/>
    <property type="evidence" value="ECO:0007669"/>
    <property type="project" value="TreeGrafter"/>
</dbReference>
<feature type="compositionally biased region" description="Low complexity" evidence="2">
    <location>
        <begin position="482"/>
        <end position="492"/>
    </location>
</feature>
<feature type="compositionally biased region" description="Basic and acidic residues" evidence="2">
    <location>
        <begin position="455"/>
        <end position="464"/>
    </location>
</feature>
<keyword evidence="3" id="KW-1133">Transmembrane helix</keyword>
<feature type="domain" description="Calponin-homology (CH)" evidence="4">
    <location>
        <begin position="21"/>
        <end position="127"/>
    </location>
</feature>
<evidence type="ECO:0000256" key="3">
    <source>
        <dbReference type="SAM" id="Phobius"/>
    </source>
</evidence>
<dbReference type="EMBL" id="CVQH01021417">
    <property type="protein sequence ID" value="CRK30472.1"/>
    <property type="molecule type" value="Genomic_DNA"/>
</dbReference>
<reference evidence="5 6" key="1">
    <citation type="submission" date="2015-05" db="EMBL/GenBank/DDBJ databases">
        <authorList>
            <person name="Wang D.B."/>
            <person name="Wang M."/>
        </authorList>
    </citation>
    <scope>NUCLEOTIDE SEQUENCE [LARGE SCALE GENOMIC DNA]</scope>
    <source>
        <strain evidence="5">VL1</strain>
    </source>
</reference>
<dbReference type="PRINTS" id="PR00888">
    <property type="entry name" value="SM22CALPONIN"/>
</dbReference>
<dbReference type="InterPro" id="IPR050606">
    <property type="entry name" value="Calponin-like"/>
</dbReference>
<feature type="region of interest" description="Disordered" evidence="2">
    <location>
        <begin position="257"/>
        <end position="640"/>
    </location>
</feature>
<dbReference type="Pfam" id="PF14856">
    <property type="entry name" value="Hce2"/>
    <property type="match status" value="1"/>
</dbReference>
<keyword evidence="1" id="KW-0175">Coiled coil</keyword>
<feature type="coiled-coil region" evidence="1">
    <location>
        <begin position="751"/>
        <end position="813"/>
    </location>
</feature>
<dbReference type="PROSITE" id="PS50021">
    <property type="entry name" value="CH"/>
    <property type="match status" value="1"/>
</dbReference>
<feature type="compositionally biased region" description="Low complexity" evidence="2">
    <location>
        <begin position="200"/>
        <end position="217"/>
    </location>
</feature>
<dbReference type="Proteomes" id="UP000044602">
    <property type="component" value="Unassembled WGS sequence"/>
</dbReference>
<dbReference type="InterPro" id="IPR001715">
    <property type="entry name" value="CH_dom"/>
</dbReference>
<sequence>MASVSSLDKDLRKLRLDRYTPAAANEVKSWIESTLGERLSPGDLLESLKDGVALCKLVNLALPPPGIKFKQSAMPFVQMENISHFLRACKSPPLNLQEHDVFLTVDLYEQKDPAQVLQCISAFSRAAHGANPARFSSAVGGPKRSSVLSPQSTGPNSPALPARNRGLSTASNGSSAFGAGQQQRPALSSHKTGDSGSGRWSPTKSSPTKPTSPVSSWSRKEHEGATSPAWNIAQYGYLGGASQGNLGISFGGRRQITSAGPSVPSFAEKQRLRREREAEEEQQRLQAEEEHRRRQAEREAEEEQARLDEERRWEEQTQLQREASRRKAEEEKRKWEEEERQWKMTKEKRRRDEEEAEARLATEKNSSRSNSDARLRGQFLSQYNEEQALKPQKTGNERIAELERELEKAREREKQYEQERQGRTGQQPRVVEDPKSRARSRSRPAEGSPPMRQDSWSRGEREVLRTAWNQSQEPGPRPVPARPVAASPTPSAKSPRPLPDIGSALNNQRGVISPPAPTLSPRPLPDPAAFAAPAKAKSPKQEPAAIAPPLVVKKNHTGSTRPLPDPSAYTSTSSSSQPPPPQQNRTDEFLSSNPAPEQAAPTQTYSRELGATAEQDGEDRRRAQSQAKTKAGGWASKSLLEREMEMERQRQREWEEAQEETAKAVRSGDGVDGIGGGVGGRWDVGQWSGFTGGDSQNKGGQGIGAGRRQIETTTMPVELVIGVVGLAIQAIDTSKRVKSVIQNYRSAPRDIQRLETKLEFVEDQCARIKTIFRDENVDHRQRLISEAMSEKLLRDIDGTIKELEEIVNDLKKRVPKKGLIDGPGRLFVKQKDSIQKLVAELDGDLAMLDRALTPDIYSKVEVLHQTLVISPQPQKTSDMLNISAPAMTPIPRKLLPFTVVESSKSPIIRAKTEVRSEASRWLFSLEVYHQQKKRTTQVRYKDECQPDRVDYENSLILSHSLSSYRVQFTWRPGFLAAPSFALSMPYVVNLWTYGRRFDEIAAKINSAFEDDDVGTLQELFSKRSLSLNAQVIAYDPRRTGPCTLFESDSNGVNGRKWLRKGGLGPPTSLEEMNFTSPLPHIGRPTTRIPEAKKNLTMARRTVNVLALIALLLTACSPVLSAALPACNPPFPNTTCEALKTSSGDPKALYLSTFFEKTVDAGPAGQHARNRTTATPCPTLLCDAASAIFSGKSTDPSAPETADCALLETWAAASSGHWLLSAAGAGGGWTPLVATGTCAVVARAEVAFAIGTEDVADLLGTSIRDYGMGDRVEVLGVMPCAAARGFAAGGGEKGRNIKMEWWIVRPDMVESFRRGK</sequence>
<feature type="compositionally biased region" description="Basic and acidic residues" evidence="2">
    <location>
        <begin position="322"/>
        <end position="375"/>
    </location>
</feature>
<dbReference type="PANTHER" id="PTHR47385">
    <property type="entry name" value="CALPONIN"/>
    <property type="match status" value="1"/>
</dbReference>
<dbReference type="InterPro" id="IPR036872">
    <property type="entry name" value="CH_dom_sf"/>
</dbReference>
<dbReference type="SMART" id="SM00033">
    <property type="entry name" value="CH"/>
    <property type="match status" value="1"/>
</dbReference>
<feature type="compositionally biased region" description="Basic and acidic residues" evidence="2">
    <location>
        <begin position="395"/>
        <end position="422"/>
    </location>
</feature>
<evidence type="ECO:0000259" key="4">
    <source>
        <dbReference type="PROSITE" id="PS50021"/>
    </source>
</evidence>